<name>A0ABM8QBQ1_9BURK</name>
<dbReference type="EMBL" id="CAJNBK010000001">
    <property type="protein sequence ID" value="CAE6688426.1"/>
    <property type="molecule type" value="Genomic_DNA"/>
</dbReference>
<evidence type="ECO:0000313" key="2">
    <source>
        <dbReference type="Proteomes" id="UP000672526"/>
    </source>
</evidence>
<accession>A0ABM8QBQ1</accession>
<reference evidence="1 2" key="1">
    <citation type="submission" date="2021-02" db="EMBL/GenBank/DDBJ databases">
        <authorList>
            <person name="Vanwijnsberghe S."/>
        </authorList>
    </citation>
    <scope>NUCLEOTIDE SEQUENCE [LARGE SCALE GENOMIC DNA]</scope>
    <source>
        <strain evidence="1 2">LMG 31837</strain>
    </source>
</reference>
<evidence type="ECO:0008006" key="3">
    <source>
        <dbReference type="Google" id="ProtNLM"/>
    </source>
</evidence>
<sequence length="37" mass="4110">MSRFFLSFSSETGQLMSTNDLTIHVGRPRLAVLARIG</sequence>
<proteinExistence type="predicted"/>
<organism evidence="1 2">
    <name type="scientific">Paraburkholderia haematera</name>
    <dbReference type="NCBI Taxonomy" id="2793077"/>
    <lineage>
        <taxon>Bacteria</taxon>
        <taxon>Pseudomonadati</taxon>
        <taxon>Pseudomonadota</taxon>
        <taxon>Betaproteobacteria</taxon>
        <taxon>Burkholderiales</taxon>
        <taxon>Burkholderiaceae</taxon>
        <taxon>Paraburkholderia</taxon>
    </lineage>
</organism>
<gene>
    <name evidence="1" type="ORF">R69888_00101</name>
</gene>
<comment type="caution">
    <text evidence="1">The sequence shown here is derived from an EMBL/GenBank/DDBJ whole genome shotgun (WGS) entry which is preliminary data.</text>
</comment>
<protein>
    <recommendedName>
        <fullName evidence="3">LysR family transcriptional regulator</fullName>
    </recommendedName>
</protein>
<keyword evidence="2" id="KW-1185">Reference proteome</keyword>
<evidence type="ECO:0000313" key="1">
    <source>
        <dbReference type="EMBL" id="CAE6688426.1"/>
    </source>
</evidence>
<dbReference type="Proteomes" id="UP000672526">
    <property type="component" value="Unassembled WGS sequence"/>
</dbReference>